<protein>
    <submittedName>
        <fullName evidence="1">Diguanylate cyclase</fullName>
    </submittedName>
</protein>
<dbReference type="Proteomes" id="UP000255177">
    <property type="component" value="Unassembled WGS sequence"/>
</dbReference>
<dbReference type="EMBL" id="UIDD01000009">
    <property type="protein sequence ID" value="SUQ64077.1"/>
    <property type="molecule type" value="Genomic_DNA"/>
</dbReference>
<evidence type="ECO:0000313" key="2">
    <source>
        <dbReference type="Proteomes" id="UP000255177"/>
    </source>
</evidence>
<keyword evidence="2" id="KW-1185">Reference proteome</keyword>
<proteinExistence type="predicted"/>
<name>A0A380T1H1_9PSED</name>
<gene>
    <name evidence="1" type="ORF">CCOS864_03531</name>
</gene>
<evidence type="ECO:0000313" key="1">
    <source>
        <dbReference type="EMBL" id="SUQ64077.1"/>
    </source>
</evidence>
<sequence>MMSTPSLPAMLPLKRDVRLALTVWKIWSSRQRALSEVNVHCLNLPLALDTYAEGINRQNWPRAKSRNSSRNS</sequence>
<dbReference type="AlphaFoldDB" id="A0A380T1H1"/>
<organism evidence="1 2">
    <name type="scientific">Pseudomonas wadenswilerensis</name>
    <dbReference type="NCBI Taxonomy" id="1785161"/>
    <lineage>
        <taxon>Bacteria</taxon>
        <taxon>Pseudomonadati</taxon>
        <taxon>Pseudomonadota</taxon>
        <taxon>Gammaproteobacteria</taxon>
        <taxon>Pseudomonadales</taxon>
        <taxon>Pseudomonadaceae</taxon>
        <taxon>Pseudomonas</taxon>
    </lineage>
</organism>
<accession>A0A380T1H1</accession>
<reference evidence="2" key="1">
    <citation type="submission" date="2018-07" db="EMBL/GenBank/DDBJ databases">
        <authorList>
            <person name="Blom J."/>
        </authorList>
    </citation>
    <scope>NUCLEOTIDE SEQUENCE [LARGE SCALE GENOMIC DNA]</scope>
    <source>
        <strain evidence="2">CCOS 864</strain>
    </source>
</reference>